<reference evidence="7" key="1">
    <citation type="journal article" date="2014" name="Int. J. Syst. Evol. Microbiol.">
        <title>Complete genome sequence of Corynebacterium casei LMG S-19264T (=DSM 44701T), isolated from a smear-ripened cheese.</title>
        <authorList>
            <consortium name="US DOE Joint Genome Institute (JGI-PGF)"/>
            <person name="Walter F."/>
            <person name="Albersmeier A."/>
            <person name="Kalinowski J."/>
            <person name="Ruckert C."/>
        </authorList>
    </citation>
    <scope>NUCLEOTIDE SEQUENCE</scope>
    <source>
        <strain evidence="7">CGMCC 1.10998</strain>
    </source>
</reference>
<name>A0A916UCA2_9BURK</name>
<accession>A0A916UCA2</accession>
<dbReference type="RefSeq" id="WP_188565078.1">
    <property type="nucleotide sequence ID" value="NZ_BMED01000001.1"/>
</dbReference>
<evidence type="ECO:0000256" key="4">
    <source>
        <dbReference type="ARBA" id="ARBA00022833"/>
    </source>
</evidence>
<dbReference type="EMBL" id="BMED01000001">
    <property type="protein sequence ID" value="GGC67102.1"/>
    <property type="molecule type" value="Genomic_DNA"/>
</dbReference>
<evidence type="ECO:0000259" key="6">
    <source>
        <dbReference type="SMART" id="SM00849"/>
    </source>
</evidence>
<dbReference type="Proteomes" id="UP000637423">
    <property type="component" value="Unassembled WGS sequence"/>
</dbReference>
<dbReference type="PANTHER" id="PTHR42978">
    <property type="entry name" value="QUORUM-QUENCHING LACTONASE YTNP-RELATED-RELATED"/>
    <property type="match status" value="1"/>
</dbReference>
<evidence type="ECO:0000313" key="7">
    <source>
        <dbReference type="EMBL" id="GGC67102.1"/>
    </source>
</evidence>
<dbReference type="InterPro" id="IPR001279">
    <property type="entry name" value="Metallo-B-lactamas"/>
</dbReference>
<evidence type="ECO:0000256" key="5">
    <source>
        <dbReference type="SAM" id="SignalP"/>
    </source>
</evidence>
<evidence type="ECO:0000256" key="1">
    <source>
        <dbReference type="ARBA" id="ARBA00007749"/>
    </source>
</evidence>
<proteinExistence type="inferred from homology"/>
<organism evidence="7 8">
    <name type="scientific">Undibacterium terreum</name>
    <dbReference type="NCBI Taxonomy" id="1224302"/>
    <lineage>
        <taxon>Bacteria</taxon>
        <taxon>Pseudomonadati</taxon>
        <taxon>Pseudomonadota</taxon>
        <taxon>Betaproteobacteria</taxon>
        <taxon>Burkholderiales</taxon>
        <taxon>Oxalobacteraceae</taxon>
        <taxon>Undibacterium</taxon>
    </lineage>
</organism>
<keyword evidence="5" id="KW-0732">Signal</keyword>
<dbReference type="GO" id="GO:0046872">
    <property type="term" value="F:metal ion binding"/>
    <property type="evidence" value="ECO:0007669"/>
    <property type="project" value="UniProtKB-KW"/>
</dbReference>
<keyword evidence="4" id="KW-0862">Zinc</keyword>
<gene>
    <name evidence="7" type="ORF">GCM10011396_12610</name>
</gene>
<comment type="caution">
    <text evidence="7">The sequence shown here is derived from an EMBL/GenBank/DDBJ whole genome shotgun (WGS) entry which is preliminary data.</text>
</comment>
<protein>
    <submittedName>
        <fullName evidence="7">MBL fold metallo-hydrolase</fullName>
    </submittedName>
</protein>
<dbReference type="AlphaFoldDB" id="A0A916UCA2"/>
<evidence type="ECO:0000256" key="3">
    <source>
        <dbReference type="ARBA" id="ARBA00022801"/>
    </source>
</evidence>
<dbReference type="InterPro" id="IPR036866">
    <property type="entry name" value="RibonucZ/Hydroxyglut_hydro"/>
</dbReference>
<feature type="chain" id="PRO_5037311561" evidence="5">
    <location>
        <begin position="41"/>
        <end position="345"/>
    </location>
</feature>
<dbReference type="GO" id="GO:0016787">
    <property type="term" value="F:hydrolase activity"/>
    <property type="evidence" value="ECO:0007669"/>
    <property type="project" value="UniProtKB-KW"/>
</dbReference>
<sequence>MTISLNNNAFRKTITRTAILGAFAFASIAGTMLPISQAQAAAPQVKTQAPGFYRTMLGDFEITVLSDGTATIPLDQLLTNTTPAQVSKLLGKAHLDPQHVETSINAFLVNTGSQLLLVDTGAGELFGPAQGGRLVASLKAAGYQPEDIDAVLLTHIHADHSGGLTVKGKAVFPKALVYVDKHDADFWLNASNESKAADDQKHGFAQAAAAFAPYVENGKLRPFNGNTELFPGVSTMEMAGHTPGHSFYVFQSKGQKMVAWGDVIHAKDVQFEAPGVTIHFDVDANAAASQRKKAFADAEKQGYLIAAAHISFPGIGHIARNSDGKSFAWIPANYSVAGLKQAVQE</sequence>
<keyword evidence="8" id="KW-1185">Reference proteome</keyword>
<comment type="similarity">
    <text evidence="1">Belongs to the metallo-beta-lactamase superfamily.</text>
</comment>
<feature type="domain" description="Metallo-beta-lactamase" evidence="6">
    <location>
        <begin position="103"/>
        <end position="309"/>
    </location>
</feature>
<evidence type="ECO:0000256" key="2">
    <source>
        <dbReference type="ARBA" id="ARBA00022723"/>
    </source>
</evidence>
<reference evidence="7" key="2">
    <citation type="submission" date="2020-09" db="EMBL/GenBank/DDBJ databases">
        <authorList>
            <person name="Sun Q."/>
            <person name="Zhou Y."/>
        </authorList>
    </citation>
    <scope>NUCLEOTIDE SEQUENCE</scope>
    <source>
        <strain evidence="7">CGMCC 1.10998</strain>
    </source>
</reference>
<dbReference type="PANTHER" id="PTHR42978:SF6">
    <property type="entry name" value="QUORUM-QUENCHING LACTONASE YTNP-RELATED"/>
    <property type="match status" value="1"/>
</dbReference>
<dbReference type="SMART" id="SM00849">
    <property type="entry name" value="Lactamase_B"/>
    <property type="match status" value="1"/>
</dbReference>
<dbReference type="CDD" id="cd07720">
    <property type="entry name" value="OPHC2-like_MBL-fold"/>
    <property type="match status" value="1"/>
</dbReference>
<keyword evidence="3" id="KW-0378">Hydrolase</keyword>
<dbReference type="SUPFAM" id="SSF56281">
    <property type="entry name" value="Metallo-hydrolase/oxidoreductase"/>
    <property type="match status" value="1"/>
</dbReference>
<dbReference type="InterPro" id="IPR051013">
    <property type="entry name" value="MBL_superfamily_lactonases"/>
</dbReference>
<keyword evidence="2" id="KW-0479">Metal-binding</keyword>
<evidence type="ECO:0000313" key="8">
    <source>
        <dbReference type="Proteomes" id="UP000637423"/>
    </source>
</evidence>
<dbReference type="Pfam" id="PF00753">
    <property type="entry name" value="Lactamase_B"/>
    <property type="match status" value="1"/>
</dbReference>
<dbReference type="Gene3D" id="3.60.15.10">
    <property type="entry name" value="Ribonuclease Z/Hydroxyacylglutathione hydrolase-like"/>
    <property type="match status" value="1"/>
</dbReference>
<feature type="signal peptide" evidence="5">
    <location>
        <begin position="1"/>
        <end position="40"/>
    </location>
</feature>